<dbReference type="InterPro" id="IPR002912">
    <property type="entry name" value="ACT_dom"/>
</dbReference>
<dbReference type="GO" id="GO:0005829">
    <property type="term" value="C:cytosol"/>
    <property type="evidence" value="ECO:0007669"/>
    <property type="project" value="TreeGrafter"/>
</dbReference>
<evidence type="ECO:0000256" key="9">
    <source>
        <dbReference type="ARBA" id="ARBA00022777"/>
    </source>
</evidence>
<keyword evidence="10 13" id="KW-0067">ATP-binding</keyword>
<dbReference type="InterPro" id="IPR005260">
    <property type="entry name" value="Asp_kin_monofn"/>
</dbReference>
<dbReference type="PANTHER" id="PTHR21499">
    <property type="entry name" value="ASPARTATE KINASE"/>
    <property type="match status" value="1"/>
</dbReference>
<keyword evidence="5 15" id="KW-0028">Amino-acid biosynthesis</keyword>
<dbReference type="EMBL" id="CP012159">
    <property type="protein sequence ID" value="AKT41940.1"/>
    <property type="molecule type" value="Genomic_DNA"/>
</dbReference>
<dbReference type="NCBIfam" id="TIGR00657">
    <property type="entry name" value="asp_kinases"/>
    <property type="match status" value="1"/>
</dbReference>
<dbReference type="PROSITE" id="PS00324">
    <property type="entry name" value="ASPARTOKINASE"/>
    <property type="match status" value="1"/>
</dbReference>
<evidence type="ECO:0000256" key="6">
    <source>
        <dbReference type="ARBA" id="ARBA00022679"/>
    </source>
</evidence>
<sequence>MTGTATEISRGASVSLIVQKFGGTSVGTVDRIRNAAARALATQRAGHQVVVIVSAMAGETNRLLALASELSPLPDAREVDALASTGEQVSAALMALAIQAQGGKARSLLGHQLGIITDSAYTKARIKAIDAQRLHDELADGTIAVVAGFQGVDEAGNITTLGRGGSDTSAVAVAAAVGAACEIFTDVDGVYTTDPNICPTAKKIERISYEEMLELASLGAKVLQIRSVEVAMKYGVPVHVRSSFSEAPGTWVVGEEQSLERVTVTGVALDRNESRVMLVGVDDRPGIVAQAFTALSRENISVDMIIQSPSAHTTPAGPDGAVSRKTDVTFTVTKADLARTQQVMESMRVVVGAREVRYEEDIVKVSIVGLGMRSHAGVAARMFELLAAENINIEAISTSEIKISCLVATRYAELAVRALHDGFGLGTPA</sequence>
<dbReference type="FunFam" id="3.40.1160.10:FF:000002">
    <property type="entry name" value="Aspartokinase"/>
    <property type="match status" value="1"/>
</dbReference>
<dbReference type="InterPro" id="IPR036393">
    <property type="entry name" value="AceGlu_kinase-like_sf"/>
</dbReference>
<dbReference type="EC" id="2.7.2.4" evidence="14"/>
<dbReference type="PANTHER" id="PTHR21499:SF3">
    <property type="entry name" value="ASPARTOKINASE"/>
    <property type="match status" value="1"/>
</dbReference>
<evidence type="ECO:0000256" key="1">
    <source>
        <dbReference type="ARBA" id="ARBA00004766"/>
    </source>
</evidence>
<dbReference type="InterPro" id="IPR001341">
    <property type="entry name" value="Asp_kinase"/>
</dbReference>
<evidence type="ECO:0000256" key="11">
    <source>
        <dbReference type="ARBA" id="ARBA00023154"/>
    </source>
</evidence>
<dbReference type="KEGG" id="ccro:CMC5_061620"/>
<dbReference type="NCBIfam" id="TIGR00656">
    <property type="entry name" value="asp_kin_monofn"/>
    <property type="match status" value="1"/>
</dbReference>
<dbReference type="InterPro" id="IPR041740">
    <property type="entry name" value="AKii-LysC-BS"/>
</dbReference>
<dbReference type="AlphaFoldDB" id="A0A0K1EM10"/>
<dbReference type="SUPFAM" id="SSF53633">
    <property type="entry name" value="Carbamate kinase-like"/>
    <property type="match status" value="1"/>
</dbReference>
<dbReference type="PIRSF" id="PIRSF000726">
    <property type="entry name" value="Asp_kin"/>
    <property type="match status" value="1"/>
</dbReference>
<dbReference type="GO" id="GO:0009089">
    <property type="term" value="P:lysine biosynthetic process via diaminopimelate"/>
    <property type="evidence" value="ECO:0007669"/>
    <property type="project" value="UniProtKB-UniPathway"/>
</dbReference>
<dbReference type="UniPathway" id="UPA00050">
    <property type="reaction ID" value="UER00461"/>
</dbReference>
<feature type="binding site" evidence="13">
    <location>
        <position position="191"/>
    </location>
    <ligand>
        <name>ATP</name>
        <dbReference type="ChEBI" id="CHEBI:30616"/>
    </ligand>
</feature>
<accession>A0A0K1EM10</accession>
<feature type="binding site" evidence="13">
    <location>
        <begin position="20"/>
        <end position="23"/>
    </location>
    <ligand>
        <name>ATP</name>
        <dbReference type="ChEBI" id="CHEBI:30616"/>
    </ligand>
</feature>
<keyword evidence="9 14" id="KW-0418">Kinase</keyword>
<keyword evidence="18" id="KW-1185">Reference proteome</keyword>
<feature type="binding site" evidence="13">
    <location>
        <begin position="221"/>
        <end position="222"/>
    </location>
    <ligand>
        <name>ATP</name>
        <dbReference type="ChEBI" id="CHEBI:30616"/>
    </ligand>
</feature>
<reference evidence="17 18" key="1">
    <citation type="submission" date="2015-07" db="EMBL/GenBank/DDBJ databases">
        <title>Genome analysis of myxobacterium Chondromyces crocatus Cm c5 reveals a high potential for natural compound synthesis and the genetic basis for the loss of fruiting body formation.</title>
        <authorList>
            <person name="Zaburannyi N."/>
            <person name="Bunk B."/>
            <person name="Maier J."/>
            <person name="Overmann J."/>
            <person name="Mueller R."/>
        </authorList>
    </citation>
    <scope>NUCLEOTIDE SEQUENCE [LARGE SCALE GENOMIC DNA]</scope>
    <source>
        <strain evidence="17 18">Cm c5</strain>
    </source>
</reference>
<comment type="pathway">
    <text evidence="3 15">Amino-acid biosynthesis; L-threonine biosynthesis; L-threonine from L-aspartate: step 1/5.</text>
</comment>
<protein>
    <recommendedName>
        <fullName evidence="14">Aspartokinase</fullName>
        <ecNumber evidence="14">2.7.2.4</ecNumber>
    </recommendedName>
</protein>
<evidence type="ECO:0000256" key="13">
    <source>
        <dbReference type="PIRSR" id="PIRSR000726-1"/>
    </source>
</evidence>
<comment type="similarity">
    <text evidence="4 14">Belongs to the aspartokinase family.</text>
</comment>
<feature type="binding site" evidence="13">
    <location>
        <begin position="185"/>
        <end position="186"/>
    </location>
    <ligand>
        <name>ATP</name>
        <dbReference type="ChEBI" id="CHEBI:30616"/>
    </ligand>
</feature>
<dbReference type="GO" id="GO:0005524">
    <property type="term" value="F:ATP binding"/>
    <property type="evidence" value="ECO:0007669"/>
    <property type="project" value="UniProtKB-KW"/>
</dbReference>
<evidence type="ECO:0000256" key="3">
    <source>
        <dbReference type="ARBA" id="ARBA00005139"/>
    </source>
</evidence>
<comment type="pathway">
    <text evidence="2 15">Amino-acid biosynthesis; L-methionine biosynthesis via de novo pathway; L-homoserine from L-aspartate: step 1/3.</text>
</comment>
<evidence type="ECO:0000256" key="8">
    <source>
        <dbReference type="ARBA" id="ARBA00022741"/>
    </source>
</evidence>
<dbReference type="FunFam" id="3.30.2130.10:FF:000001">
    <property type="entry name" value="Bifunctional aspartokinase/homoserine dehydrogenase"/>
    <property type="match status" value="1"/>
</dbReference>
<dbReference type="Gene3D" id="3.30.2130.10">
    <property type="entry name" value="VC0802-like"/>
    <property type="match status" value="1"/>
</dbReference>
<feature type="domain" description="ACT" evidence="16">
    <location>
        <begin position="276"/>
        <end position="361"/>
    </location>
</feature>
<dbReference type="Pfam" id="PF00696">
    <property type="entry name" value="AA_kinase"/>
    <property type="match status" value="1"/>
</dbReference>
<dbReference type="CDD" id="cd04261">
    <property type="entry name" value="AAK_AKii-LysC-BS"/>
    <property type="match status" value="1"/>
</dbReference>
<evidence type="ECO:0000313" key="17">
    <source>
        <dbReference type="EMBL" id="AKT41940.1"/>
    </source>
</evidence>
<evidence type="ECO:0000256" key="12">
    <source>
        <dbReference type="ARBA" id="ARBA00047872"/>
    </source>
</evidence>
<dbReference type="SUPFAM" id="SSF55021">
    <property type="entry name" value="ACT-like"/>
    <property type="match status" value="2"/>
</dbReference>
<dbReference type="Gene3D" id="3.40.1160.10">
    <property type="entry name" value="Acetylglutamate kinase-like"/>
    <property type="match status" value="1"/>
</dbReference>
<dbReference type="GO" id="GO:0009090">
    <property type="term" value="P:homoserine biosynthetic process"/>
    <property type="evidence" value="ECO:0007669"/>
    <property type="project" value="TreeGrafter"/>
</dbReference>
<dbReference type="GO" id="GO:0009088">
    <property type="term" value="P:threonine biosynthetic process"/>
    <property type="evidence" value="ECO:0007669"/>
    <property type="project" value="UniProtKB-UniPathway"/>
</dbReference>
<dbReference type="InterPro" id="IPR001048">
    <property type="entry name" value="Asp/Glu/Uridylate_kinase"/>
</dbReference>
<dbReference type="Proteomes" id="UP000067626">
    <property type="component" value="Chromosome"/>
</dbReference>
<comment type="pathway">
    <text evidence="1 15">Amino-acid biosynthesis; L-lysine biosynthesis via DAP pathway; (S)-tetrahydrodipicolinate from L-aspartate: step 1/4.</text>
</comment>
<keyword evidence="11" id="KW-0457">Lysine biosynthesis</keyword>
<dbReference type="NCBIfam" id="NF005155">
    <property type="entry name" value="PRK06635.1-4"/>
    <property type="match status" value="1"/>
</dbReference>
<evidence type="ECO:0000256" key="4">
    <source>
        <dbReference type="ARBA" id="ARBA00010122"/>
    </source>
</evidence>
<keyword evidence="6 14" id="KW-0808">Transferase</keyword>
<dbReference type="UniPathway" id="UPA00034">
    <property type="reaction ID" value="UER00015"/>
</dbReference>
<feature type="binding site" evidence="13">
    <location>
        <position position="87"/>
    </location>
    <ligand>
        <name>substrate</name>
    </ligand>
</feature>
<evidence type="ECO:0000256" key="15">
    <source>
        <dbReference type="RuleBase" id="RU004249"/>
    </source>
</evidence>
<evidence type="ECO:0000256" key="7">
    <source>
        <dbReference type="ARBA" id="ARBA00022737"/>
    </source>
</evidence>
<dbReference type="PROSITE" id="PS51671">
    <property type="entry name" value="ACT"/>
    <property type="match status" value="2"/>
</dbReference>
<dbReference type="CDD" id="cd04913">
    <property type="entry name" value="ACT_AKii-LysC-BS-like_1"/>
    <property type="match status" value="1"/>
</dbReference>
<dbReference type="CDD" id="cd04923">
    <property type="entry name" value="ACT_AK-LysC-DapG-like_2"/>
    <property type="match status" value="1"/>
</dbReference>
<feature type="domain" description="ACT" evidence="16">
    <location>
        <begin position="367"/>
        <end position="429"/>
    </location>
</feature>
<evidence type="ECO:0000256" key="5">
    <source>
        <dbReference type="ARBA" id="ARBA00022605"/>
    </source>
</evidence>
<dbReference type="NCBIfam" id="NF005154">
    <property type="entry name" value="PRK06635.1-2"/>
    <property type="match status" value="1"/>
</dbReference>
<keyword evidence="8 13" id="KW-0547">Nucleotide-binding</keyword>
<keyword evidence="7" id="KW-0677">Repeat</keyword>
<dbReference type="PATRIC" id="fig|52.7.peg.6773"/>
<name>A0A0K1EM10_CHOCO</name>
<evidence type="ECO:0000256" key="14">
    <source>
        <dbReference type="RuleBase" id="RU003448"/>
    </source>
</evidence>
<comment type="catalytic activity">
    <reaction evidence="12 14">
        <text>L-aspartate + ATP = 4-phospho-L-aspartate + ADP</text>
        <dbReference type="Rhea" id="RHEA:23776"/>
        <dbReference type="ChEBI" id="CHEBI:29991"/>
        <dbReference type="ChEBI" id="CHEBI:30616"/>
        <dbReference type="ChEBI" id="CHEBI:57535"/>
        <dbReference type="ChEBI" id="CHEBI:456216"/>
        <dbReference type="EC" id="2.7.2.4"/>
    </reaction>
</comment>
<evidence type="ECO:0000256" key="2">
    <source>
        <dbReference type="ARBA" id="ARBA00004986"/>
    </source>
</evidence>
<proteinExistence type="inferred from homology"/>
<evidence type="ECO:0000313" key="18">
    <source>
        <dbReference type="Proteomes" id="UP000067626"/>
    </source>
</evidence>
<dbReference type="GO" id="GO:0004072">
    <property type="term" value="F:aspartate kinase activity"/>
    <property type="evidence" value="ECO:0007669"/>
    <property type="project" value="UniProtKB-EC"/>
</dbReference>
<dbReference type="InterPro" id="IPR045865">
    <property type="entry name" value="ACT-like_dom_sf"/>
</dbReference>
<feature type="binding site" evidence="13">
    <location>
        <position position="60"/>
    </location>
    <ligand>
        <name>substrate</name>
    </ligand>
</feature>
<organism evidence="17 18">
    <name type="scientific">Chondromyces crocatus</name>
    <dbReference type="NCBI Taxonomy" id="52"/>
    <lineage>
        <taxon>Bacteria</taxon>
        <taxon>Pseudomonadati</taxon>
        <taxon>Myxococcota</taxon>
        <taxon>Polyangia</taxon>
        <taxon>Polyangiales</taxon>
        <taxon>Polyangiaceae</taxon>
        <taxon>Chondromyces</taxon>
    </lineage>
</organism>
<gene>
    <name evidence="17" type="ORF">CMC5_061620</name>
</gene>
<dbReference type="STRING" id="52.CMC5_061620"/>
<dbReference type="UniPathway" id="UPA00051">
    <property type="reaction ID" value="UER00462"/>
</dbReference>
<evidence type="ECO:0000259" key="16">
    <source>
        <dbReference type="PROSITE" id="PS51671"/>
    </source>
</evidence>
<dbReference type="Pfam" id="PF22468">
    <property type="entry name" value="ACT_9"/>
    <property type="match status" value="2"/>
</dbReference>
<dbReference type="InterPro" id="IPR018042">
    <property type="entry name" value="Aspartate_kinase_CS"/>
</dbReference>
<dbReference type="InterPro" id="IPR054352">
    <property type="entry name" value="ACT_Aspartokinase"/>
</dbReference>
<evidence type="ECO:0000256" key="10">
    <source>
        <dbReference type="ARBA" id="ARBA00022840"/>
    </source>
</evidence>